<organism evidence="1 2">
    <name type="scientific">Ephemerocybe angulata</name>
    <dbReference type="NCBI Taxonomy" id="980116"/>
    <lineage>
        <taxon>Eukaryota</taxon>
        <taxon>Fungi</taxon>
        <taxon>Dikarya</taxon>
        <taxon>Basidiomycota</taxon>
        <taxon>Agaricomycotina</taxon>
        <taxon>Agaricomycetes</taxon>
        <taxon>Agaricomycetidae</taxon>
        <taxon>Agaricales</taxon>
        <taxon>Agaricineae</taxon>
        <taxon>Psathyrellaceae</taxon>
        <taxon>Ephemerocybe</taxon>
    </lineage>
</organism>
<protein>
    <submittedName>
        <fullName evidence="1">Uncharacterized protein</fullName>
    </submittedName>
</protein>
<accession>A0A8H6IAR4</accession>
<sequence length="397" mass="45244">MHFSLNASQYYFSSQYRTYLEDIKQSHHTTLDLVEQSRSHVAAFAHSNNVGRIFELSTGTIELDKVLHAFIDQASNAGGDKSQRYISASIIACSSTPEIVGAVPQDPEFLARLRELALVWLTHVICPFFFPTARDPKQHRLAEARDSSFESYFEARTHGRVLKAQLFLRDGYQCIVSGVDDWESPRPNPECRGRPELETCLILPRALGEVEESLSDDTNIQSAKVTFDILKAFTRIPEEMTAEELSRLLEGPENTFLLETANIVPFDGFTWGFEQLENHTYHIRKFQAHSPLNGAKLNEPRTFTDHSRAFNEEHPPIPLPNPIFFAVHFSVLKVAHSCGAWFFFREIFTGLDGWPNCFPQMLTWADIQRAVHLEEATRRLLDMKGLLMEGINAVTYH</sequence>
<evidence type="ECO:0000313" key="1">
    <source>
        <dbReference type="EMBL" id="KAF6760411.1"/>
    </source>
</evidence>
<dbReference type="OrthoDB" id="3163863at2759"/>
<dbReference type="Proteomes" id="UP000521943">
    <property type="component" value="Unassembled WGS sequence"/>
</dbReference>
<dbReference type="EMBL" id="JACGCI010000012">
    <property type="protein sequence ID" value="KAF6760411.1"/>
    <property type="molecule type" value="Genomic_DNA"/>
</dbReference>
<keyword evidence="2" id="KW-1185">Reference proteome</keyword>
<comment type="caution">
    <text evidence="1">The sequence shown here is derived from an EMBL/GenBank/DDBJ whole genome shotgun (WGS) entry which is preliminary data.</text>
</comment>
<reference evidence="1 2" key="1">
    <citation type="submission" date="2020-07" db="EMBL/GenBank/DDBJ databases">
        <title>Comparative genomics of pyrophilous fungi reveals a link between fire events and developmental genes.</title>
        <authorList>
            <consortium name="DOE Joint Genome Institute"/>
            <person name="Steindorff A.S."/>
            <person name="Carver A."/>
            <person name="Calhoun S."/>
            <person name="Stillman K."/>
            <person name="Liu H."/>
            <person name="Lipzen A."/>
            <person name="Pangilinan J."/>
            <person name="Labutti K."/>
            <person name="Bruns T.D."/>
            <person name="Grigoriev I.V."/>
        </authorList>
    </citation>
    <scope>NUCLEOTIDE SEQUENCE [LARGE SCALE GENOMIC DNA]</scope>
    <source>
        <strain evidence="1 2">CBS 144469</strain>
    </source>
</reference>
<proteinExistence type="predicted"/>
<gene>
    <name evidence="1" type="ORF">DFP72DRAFT_882143</name>
</gene>
<dbReference type="AlphaFoldDB" id="A0A8H6IAR4"/>
<name>A0A8H6IAR4_9AGAR</name>
<evidence type="ECO:0000313" key="2">
    <source>
        <dbReference type="Proteomes" id="UP000521943"/>
    </source>
</evidence>